<evidence type="ECO:0000256" key="3">
    <source>
        <dbReference type="PROSITE-ProRule" id="PRU00339"/>
    </source>
</evidence>
<dbReference type="eggNOG" id="COG0457">
    <property type="taxonomic scope" value="Bacteria"/>
</dbReference>
<feature type="chain" id="PRO_5003687027" evidence="5">
    <location>
        <begin position="27"/>
        <end position="827"/>
    </location>
</feature>
<proteinExistence type="predicted"/>
<feature type="region of interest" description="Disordered" evidence="4">
    <location>
        <begin position="431"/>
        <end position="576"/>
    </location>
</feature>
<feature type="compositionally biased region" description="Polar residues" evidence="4">
    <location>
        <begin position="231"/>
        <end position="242"/>
    </location>
</feature>
<dbReference type="SUPFAM" id="SSF48452">
    <property type="entry name" value="TPR-like"/>
    <property type="match status" value="2"/>
</dbReference>
<feature type="signal peptide" evidence="5">
    <location>
        <begin position="1"/>
        <end position="26"/>
    </location>
</feature>
<feature type="compositionally biased region" description="Polar residues" evidence="4">
    <location>
        <begin position="271"/>
        <end position="281"/>
    </location>
</feature>
<keyword evidence="1" id="KW-0677">Repeat</keyword>
<dbReference type="PROSITE" id="PS50293">
    <property type="entry name" value="TPR_REGION"/>
    <property type="match status" value="1"/>
</dbReference>
<organism evidence="6 7">
    <name type="scientific">Desulfomonile tiedjei (strain ATCC 49306 / DSM 6799 / DCB-1)</name>
    <dbReference type="NCBI Taxonomy" id="706587"/>
    <lineage>
        <taxon>Bacteria</taxon>
        <taxon>Pseudomonadati</taxon>
        <taxon>Thermodesulfobacteriota</taxon>
        <taxon>Desulfomonilia</taxon>
        <taxon>Desulfomonilales</taxon>
        <taxon>Desulfomonilaceae</taxon>
        <taxon>Desulfomonile</taxon>
    </lineage>
</organism>
<dbReference type="HOGENOM" id="CLU_342487_0_0_7"/>
<dbReference type="InterPro" id="IPR019734">
    <property type="entry name" value="TPR_rpt"/>
</dbReference>
<dbReference type="Gene3D" id="1.25.40.10">
    <property type="entry name" value="Tetratricopeptide repeat domain"/>
    <property type="match status" value="4"/>
</dbReference>
<evidence type="ECO:0000256" key="1">
    <source>
        <dbReference type="ARBA" id="ARBA00022737"/>
    </source>
</evidence>
<keyword evidence="5" id="KW-0732">Signal</keyword>
<evidence type="ECO:0000313" key="6">
    <source>
        <dbReference type="EMBL" id="AFM25470.1"/>
    </source>
</evidence>
<dbReference type="OrthoDB" id="5338908at2"/>
<dbReference type="InterPro" id="IPR051012">
    <property type="entry name" value="CellSynth/LPSAsmb/PSIAsmb"/>
</dbReference>
<evidence type="ECO:0000256" key="4">
    <source>
        <dbReference type="SAM" id="MobiDB-lite"/>
    </source>
</evidence>
<reference evidence="7" key="1">
    <citation type="submission" date="2012-06" db="EMBL/GenBank/DDBJ databases">
        <title>Complete sequence of chromosome of Desulfomonile tiedjei DSM 6799.</title>
        <authorList>
            <person name="Lucas S."/>
            <person name="Copeland A."/>
            <person name="Lapidus A."/>
            <person name="Glavina del Rio T."/>
            <person name="Dalin E."/>
            <person name="Tice H."/>
            <person name="Bruce D."/>
            <person name="Goodwin L."/>
            <person name="Pitluck S."/>
            <person name="Peters L."/>
            <person name="Ovchinnikova G."/>
            <person name="Zeytun A."/>
            <person name="Lu M."/>
            <person name="Kyrpides N."/>
            <person name="Mavromatis K."/>
            <person name="Ivanova N."/>
            <person name="Brettin T."/>
            <person name="Detter J.C."/>
            <person name="Han C."/>
            <person name="Larimer F."/>
            <person name="Land M."/>
            <person name="Hauser L."/>
            <person name="Markowitz V."/>
            <person name="Cheng J.-F."/>
            <person name="Hugenholtz P."/>
            <person name="Woyke T."/>
            <person name="Wu D."/>
            <person name="Spring S."/>
            <person name="Schroeder M."/>
            <person name="Brambilla E."/>
            <person name="Klenk H.-P."/>
            <person name="Eisen J.A."/>
        </authorList>
    </citation>
    <scope>NUCLEOTIDE SEQUENCE [LARGE SCALE GENOMIC DNA]</scope>
    <source>
        <strain evidence="7">ATCC 49306 / DSM 6799 / DCB-1</strain>
    </source>
</reference>
<dbReference type="SMART" id="SM00028">
    <property type="entry name" value="TPR"/>
    <property type="match status" value="9"/>
</dbReference>
<dbReference type="InterPro" id="IPR011990">
    <property type="entry name" value="TPR-like_helical_dom_sf"/>
</dbReference>
<feature type="repeat" description="TPR" evidence="3">
    <location>
        <begin position="61"/>
        <end position="94"/>
    </location>
</feature>
<dbReference type="EMBL" id="CP003360">
    <property type="protein sequence ID" value="AFM25470.1"/>
    <property type="molecule type" value="Genomic_DNA"/>
</dbReference>
<feature type="compositionally biased region" description="Basic and acidic residues" evidence="4">
    <location>
        <begin position="556"/>
        <end position="575"/>
    </location>
</feature>
<evidence type="ECO:0000313" key="7">
    <source>
        <dbReference type="Proteomes" id="UP000006055"/>
    </source>
</evidence>
<sequence length="827" mass="91522">MKRTLVLPLSLLTSVVFLLSGGAALGDPNSYQKGLQALKAGDNHAAIRNITKALEFDPGNYRYYNDRGVAYKKSGELEKALADYTRALDIRPDYTNALNNRGVVFLQKNDFERAIQDFMEALKYGGLESTVHTNLGLAYAQKADYQHSVKEFEKAIANRPTDPRAFLFMAESLEALGEKAQSLKLYRKARTAASDPSAAAEIERKIALLEKTALPGSGNISFSPTREPRTDSGNTAAEQTKIQPKRGIQLARPLPEALPEPKPVYKEKPPTNTSSASQKTSEPPIESLQELERKSRARALERFSPASREIYLQGVQFVEQSDVQKALIRFEDSSQLEKRSKNSYAVGWNALELGRVHARLNQHARAAAYFEDALRSFLSQKAGDEVILTLVELAASKKTLGQKEKASSFYSRAIDEANSRGYSTLASALEDVAAGKPPKKAPEKTASEKPKHQPEEKTTVAQAKTPPQEPEVKRTTETKPSIVIAKITAPDEKKQIPEVKPPVKPNQPQIPAQKQDFSKIESVGKGPATETGGAPGNDHSGQPKRITLSIKNPLQPKEKLASEDAHRALQPEGRKKLAAKLSESNIAAVPVKPEVRPSHAETKDMAKSIQQDLSELRKLRQKQDESQMIVVLERIAEKFTKNKDYEKALHGLSASLAFREKLGRTKGLDEILYKSGTLKEQMGQLSAALEDLTRASVIDPGSKVADSAARAARSLATKMKLENTLIEALKNLWRSRMANDNQTETQALYAIATGYEKARRLQDALDYYDRSSASVLADKARVYEKSGKSELAEQAYSHAMEAFRKLDYTRYLNMKQNPKKVESLSRQ</sequence>
<feature type="compositionally biased region" description="Basic and acidic residues" evidence="4">
    <location>
        <begin position="440"/>
        <end position="458"/>
    </location>
</feature>
<evidence type="ECO:0000256" key="5">
    <source>
        <dbReference type="SAM" id="SignalP"/>
    </source>
</evidence>
<dbReference type="RefSeq" id="WP_014810609.1">
    <property type="nucleotide sequence ID" value="NC_018025.1"/>
</dbReference>
<keyword evidence="2 3" id="KW-0802">TPR repeat</keyword>
<gene>
    <name evidence="6" type="ordered locus">Desti_2800</name>
</gene>
<dbReference type="PANTHER" id="PTHR45586:SF1">
    <property type="entry name" value="LIPOPOLYSACCHARIDE ASSEMBLY PROTEIN B"/>
    <property type="match status" value="1"/>
</dbReference>
<feature type="repeat" description="TPR" evidence="3">
    <location>
        <begin position="95"/>
        <end position="128"/>
    </location>
</feature>
<dbReference type="Pfam" id="PF13414">
    <property type="entry name" value="TPR_11"/>
    <property type="match status" value="1"/>
</dbReference>
<accession>I4C7C9</accession>
<feature type="region of interest" description="Disordered" evidence="4">
    <location>
        <begin position="217"/>
        <end position="289"/>
    </location>
</feature>
<name>I4C7C9_DESTA</name>
<feature type="repeat" description="TPR" evidence="3">
    <location>
        <begin position="129"/>
        <end position="162"/>
    </location>
</feature>
<dbReference type="STRING" id="706587.Desti_2800"/>
<keyword evidence="7" id="KW-1185">Reference proteome</keyword>
<dbReference type="PROSITE" id="PS50005">
    <property type="entry name" value="TPR"/>
    <property type="match status" value="3"/>
</dbReference>
<dbReference type="KEGG" id="dti:Desti_2800"/>
<dbReference type="PATRIC" id="fig|706587.4.peg.3189"/>
<dbReference type="Proteomes" id="UP000006055">
    <property type="component" value="Chromosome"/>
</dbReference>
<protein>
    <submittedName>
        <fullName evidence="6">Tfp pilus assembly protein PilF</fullName>
    </submittedName>
</protein>
<dbReference type="Pfam" id="PF13432">
    <property type="entry name" value="TPR_16"/>
    <property type="match status" value="1"/>
</dbReference>
<evidence type="ECO:0000256" key="2">
    <source>
        <dbReference type="ARBA" id="ARBA00022803"/>
    </source>
</evidence>
<dbReference type="AlphaFoldDB" id="I4C7C9"/>
<dbReference type="PANTHER" id="PTHR45586">
    <property type="entry name" value="TPR REPEAT-CONTAINING PROTEIN PA4667"/>
    <property type="match status" value="1"/>
</dbReference>